<reference evidence="2 3" key="1">
    <citation type="submission" date="2016-11" db="EMBL/GenBank/DDBJ databases">
        <authorList>
            <person name="Jaros S."/>
            <person name="Januszkiewicz K."/>
            <person name="Wedrychowicz H."/>
        </authorList>
    </citation>
    <scope>NUCLEOTIDE SEQUENCE [LARGE SCALE GENOMIC DNA]</scope>
    <source>
        <strain evidence="2 3">DSM 9705</strain>
    </source>
</reference>
<proteinExistence type="predicted"/>
<protein>
    <submittedName>
        <fullName evidence="2">Uncharacterized protein</fullName>
    </submittedName>
</protein>
<dbReference type="EMBL" id="FQXS01000011">
    <property type="protein sequence ID" value="SHH84257.1"/>
    <property type="molecule type" value="Genomic_DNA"/>
</dbReference>
<feature type="region of interest" description="Disordered" evidence="1">
    <location>
        <begin position="14"/>
        <end position="34"/>
    </location>
</feature>
<keyword evidence="3" id="KW-1185">Reference proteome</keyword>
<name>A0A1M5W9X0_9BACT</name>
<evidence type="ECO:0000313" key="2">
    <source>
        <dbReference type="EMBL" id="SHH84257.1"/>
    </source>
</evidence>
<evidence type="ECO:0000256" key="1">
    <source>
        <dbReference type="SAM" id="MobiDB-lite"/>
    </source>
</evidence>
<organism evidence="2 3">
    <name type="scientific">Desulfofustis glycolicus DSM 9705</name>
    <dbReference type="NCBI Taxonomy" id="1121409"/>
    <lineage>
        <taxon>Bacteria</taxon>
        <taxon>Pseudomonadati</taxon>
        <taxon>Thermodesulfobacteriota</taxon>
        <taxon>Desulfobulbia</taxon>
        <taxon>Desulfobulbales</taxon>
        <taxon>Desulfocapsaceae</taxon>
        <taxon>Desulfofustis</taxon>
    </lineage>
</organism>
<sequence>MNFNEALLVLGTQDFPSHHTGHGNKAGPEQHHGRRFRNLGESICRYLKRKIAAYPAGRTPVIIGSDKSIGIDQIIVKNDSLARMIIRGKSHLKIGSF</sequence>
<evidence type="ECO:0000313" key="3">
    <source>
        <dbReference type="Proteomes" id="UP000184139"/>
    </source>
</evidence>
<accession>A0A1M5W9X0</accession>
<gene>
    <name evidence="2" type="ORF">SAMN02745124_02185</name>
</gene>
<dbReference type="AlphaFoldDB" id="A0A1M5W9X0"/>
<dbReference type="STRING" id="1121409.SAMN02745124_02185"/>
<dbReference type="Proteomes" id="UP000184139">
    <property type="component" value="Unassembled WGS sequence"/>
</dbReference>